<feature type="transmembrane region" description="Helical" evidence="2">
    <location>
        <begin position="393"/>
        <end position="412"/>
    </location>
</feature>
<gene>
    <name evidence="4" type="ORF">CINCED_3A019556</name>
</gene>
<dbReference type="Proteomes" id="UP000325440">
    <property type="component" value="Unassembled WGS sequence"/>
</dbReference>
<dbReference type="Pfam" id="PF07690">
    <property type="entry name" value="MFS_1"/>
    <property type="match status" value="1"/>
</dbReference>
<feature type="transmembrane region" description="Helical" evidence="2">
    <location>
        <begin position="424"/>
        <end position="448"/>
    </location>
</feature>
<dbReference type="PANTHER" id="PTHR48021">
    <property type="match status" value="1"/>
</dbReference>
<name>A0A5E4MGY0_9HEMI</name>
<dbReference type="AlphaFoldDB" id="A0A5E4MGY0"/>
<feature type="transmembrane region" description="Helical" evidence="2">
    <location>
        <begin position="366"/>
        <end position="386"/>
    </location>
</feature>
<dbReference type="PANTHER" id="PTHR48021:SF39">
    <property type="entry name" value="MAJOR FACILITATOR SUPERFAMILY (MFS) PROFILE DOMAIN-CONTAINING PROTEIN"/>
    <property type="match status" value="1"/>
</dbReference>
<evidence type="ECO:0000256" key="2">
    <source>
        <dbReference type="SAM" id="Phobius"/>
    </source>
</evidence>
<evidence type="ECO:0000256" key="1">
    <source>
        <dbReference type="ARBA" id="ARBA00004141"/>
    </source>
</evidence>
<accession>A0A5E4MGY0</accession>
<feature type="transmembrane region" description="Helical" evidence="2">
    <location>
        <begin position="196"/>
        <end position="218"/>
    </location>
</feature>
<evidence type="ECO:0000259" key="3">
    <source>
        <dbReference type="PROSITE" id="PS50850"/>
    </source>
</evidence>
<dbReference type="Gene3D" id="1.20.1250.20">
    <property type="entry name" value="MFS general substrate transporter like domains"/>
    <property type="match status" value="1"/>
</dbReference>
<feature type="transmembrane region" description="Helical" evidence="2">
    <location>
        <begin position="486"/>
        <end position="509"/>
    </location>
</feature>
<evidence type="ECO:0000313" key="4">
    <source>
        <dbReference type="EMBL" id="VVC30786.1"/>
    </source>
</evidence>
<sequence>MAESYNKPPKLDEESGACCSNNADEYNTFKSSFAQIGTICVQNVIMLGFGMSLAIPTVVIGELMSADGGGAAGDNDLALTETEASWYGSVLLVCHPTGGLLSGVLQELIGRKWCMAAVSVPQLVGWYVLWKAENAFELYVSCVALGLSMGLSEAPVLTYVGETVEPRLRGPLSSVSTFTIMLGSFVAYLMSTALPWRTIAMINMAVPIVSFAAVVLLTPESPVWLLSRNRPSEAKKSLAYLRGCVSTDEVEDEFSELSIYTGFDKSVDPEQYADCGMDQRRLSYVKYLQINTNDTVSAEMDMLANRKQNTSWLNAAKDFWTPELHRPFLFIMLFFFFWSFATFIPAKPYLISVFQDVGLPCTAHWTLVYTSILTMVGTFMNMFTVGKFGKRPITLVSMALCAFSMLGIGMHMVVEKYFSFSCAWIPMVLMNTLFFFSGYGVFPIPWMLVSEIYPTKGRGIVSGLTAALAFLMTFVLTKWFLEMEAWFTLAGLFIVYGAITVVGTLYLYACMPETENRTLQEIEKFFVGDLDDYSHDRDELNA</sequence>
<feature type="transmembrane region" description="Helical" evidence="2">
    <location>
        <begin position="44"/>
        <end position="64"/>
    </location>
</feature>
<keyword evidence="2" id="KW-0472">Membrane</keyword>
<dbReference type="SUPFAM" id="SSF103473">
    <property type="entry name" value="MFS general substrate transporter"/>
    <property type="match status" value="1"/>
</dbReference>
<dbReference type="PROSITE" id="PS50850">
    <property type="entry name" value="MFS"/>
    <property type="match status" value="1"/>
</dbReference>
<feature type="transmembrane region" description="Helical" evidence="2">
    <location>
        <begin position="84"/>
        <end position="101"/>
    </location>
</feature>
<dbReference type="EMBL" id="CABPRJ010000538">
    <property type="protein sequence ID" value="VVC30786.1"/>
    <property type="molecule type" value="Genomic_DNA"/>
</dbReference>
<dbReference type="InterPro" id="IPR036259">
    <property type="entry name" value="MFS_trans_sf"/>
</dbReference>
<feature type="domain" description="Major facilitator superfamily (MFS) profile" evidence="3">
    <location>
        <begin position="36"/>
        <end position="515"/>
    </location>
</feature>
<dbReference type="OrthoDB" id="6133115at2759"/>
<feature type="transmembrane region" description="Helical" evidence="2">
    <location>
        <begin position="327"/>
        <end position="346"/>
    </location>
</feature>
<organism evidence="4 5">
    <name type="scientific">Cinara cedri</name>
    <dbReference type="NCBI Taxonomy" id="506608"/>
    <lineage>
        <taxon>Eukaryota</taxon>
        <taxon>Metazoa</taxon>
        <taxon>Ecdysozoa</taxon>
        <taxon>Arthropoda</taxon>
        <taxon>Hexapoda</taxon>
        <taxon>Insecta</taxon>
        <taxon>Pterygota</taxon>
        <taxon>Neoptera</taxon>
        <taxon>Paraneoptera</taxon>
        <taxon>Hemiptera</taxon>
        <taxon>Sternorrhyncha</taxon>
        <taxon>Aphidomorpha</taxon>
        <taxon>Aphidoidea</taxon>
        <taxon>Aphididae</taxon>
        <taxon>Lachninae</taxon>
        <taxon>Cinara</taxon>
    </lineage>
</organism>
<feature type="transmembrane region" description="Helical" evidence="2">
    <location>
        <begin position="172"/>
        <end position="190"/>
    </location>
</feature>
<keyword evidence="2" id="KW-1133">Transmembrane helix</keyword>
<keyword evidence="5" id="KW-1185">Reference proteome</keyword>
<evidence type="ECO:0000313" key="5">
    <source>
        <dbReference type="Proteomes" id="UP000325440"/>
    </source>
</evidence>
<proteinExistence type="predicted"/>
<dbReference type="InterPro" id="IPR011701">
    <property type="entry name" value="MFS"/>
</dbReference>
<comment type="subcellular location">
    <subcellularLocation>
        <location evidence="1">Membrane</location>
        <topology evidence="1">Multi-pass membrane protein</topology>
    </subcellularLocation>
</comment>
<protein>
    <submittedName>
        <fullName evidence="4">Major facilitator superfamily domain,Major facilitator, sugar transporter-like</fullName>
    </submittedName>
</protein>
<dbReference type="GO" id="GO:0022857">
    <property type="term" value="F:transmembrane transporter activity"/>
    <property type="evidence" value="ECO:0007669"/>
    <property type="project" value="InterPro"/>
</dbReference>
<dbReference type="GO" id="GO:0016020">
    <property type="term" value="C:membrane"/>
    <property type="evidence" value="ECO:0007669"/>
    <property type="project" value="UniProtKB-SubCell"/>
</dbReference>
<keyword evidence="2" id="KW-0812">Transmembrane</keyword>
<dbReference type="InterPro" id="IPR050549">
    <property type="entry name" value="MFS_Trehalose_Transporter"/>
</dbReference>
<keyword evidence="4" id="KW-0813">Transport</keyword>
<dbReference type="InterPro" id="IPR020846">
    <property type="entry name" value="MFS_dom"/>
</dbReference>
<feature type="transmembrane region" description="Helical" evidence="2">
    <location>
        <begin position="460"/>
        <end position="480"/>
    </location>
</feature>
<reference evidence="4 5" key="1">
    <citation type="submission" date="2019-08" db="EMBL/GenBank/DDBJ databases">
        <authorList>
            <person name="Alioto T."/>
            <person name="Alioto T."/>
            <person name="Gomez Garrido J."/>
        </authorList>
    </citation>
    <scope>NUCLEOTIDE SEQUENCE [LARGE SCALE GENOMIC DNA]</scope>
</reference>
<keyword evidence="4" id="KW-0762">Sugar transport</keyword>